<dbReference type="OrthoDB" id="2133190at2759"/>
<keyword evidence="2" id="KW-0812">Transmembrane</keyword>
<feature type="region of interest" description="Disordered" evidence="1">
    <location>
        <begin position="1362"/>
        <end position="1382"/>
    </location>
</feature>
<dbReference type="Pfam" id="PF00010">
    <property type="entry name" value="HLH"/>
    <property type="match status" value="1"/>
</dbReference>
<dbReference type="EMBL" id="MCOG01000007">
    <property type="protein sequence ID" value="ORY83452.1"/>
    <property type="molecule type" value="Genomic_DNA"/>
</dbReference>
<feature type="domain" description="BHLH" evidence="3">
    <location>
        <begin position="581"/>
        <end position="670"/>
    </location>
</feature>
<feature type="compositionally biased region" description="Low complexity" evidence="1">
    <location>
        <begin position="484"/>
        <end position="504"/>
    </location>
</feature>
<feature type="compositionally biased region" description="Acidic residues" evidence="1">
    <location>
        <begin position="1365"/>
        <end position="1377"/>
    </location>
</feature>
<dbReference type="STRING" id="1754190.A0A1Y2FHP1"/>
<dbReference type="GO" id="GO:0046983">
    <property type="term" value="F:protein dimerization activity"/>
    <property type="evidence" value="ECO:0007669"/>
    <property type="project" value="InterPro"/>
</dbReference>
<feature type="compositionally biased region" description="Polar residues" evidence="1">
    <location>
        <begin position="505"/>
        <end position="514"/>
    </location>
</feature>
<feature type="compositionally biased region" description="Low complexity" evidence="1">
    <location>
        <begin position="714"/>
        <end position="732"/>
    </location>
</feature>
<sequence>MDMLYFDDMPLDWQLTLLNNSQNGENDVDISLLNQISNNSQNAKELLELKMSDNQLEHFLSTMDQPLVNHYNYEQVHTTQNINTMETDSISPLINQQFIDTNALNNSHLMQDINNIHDISNTSISLTPVKAEKDIPVSFTANEQYKNIDNQQLIQELINNKLQSIQRQVNNNINDVDYSSLIYNQELLNHFSNNDVVNLNTVGTKRKEAMPDLNTVHNTLNKKLKKVAVTVPSHTQNYTVSSTGVTQAKTSSNLHSSAMNFLSNSYSNDLQPTASTGITQEQLLLHYLNNVKNKELSAVSTIDANNISSVIDTLTANTTQDINSVIATPESLNSQSIPSTTSSAVDIQNTFIPNVSTQINNETDNNIQSMVTSSQYVSPKMVNSMNALPNQRTNDRKGHPQNIKKPVGQQIPMTSTMSKTSSTPAMIKGTKIADATIKNSATVNKKSTTINKKVKEEKSKEKTDKTLLKKVKMEEPSKNEILLSKSNTQDSSSSSTKVSTSFSTPLTSNPTNNVKYPLNTKVNASTTSTNASTSSSSNNPKLNSMSWVKTQENNEVKMAISRLKSNELTTPVVPLQVIKHQKKVAHNAIERRYRNNINDRIKQLQDVIPALQYTKNIKEKEKNQKENKKGGGDDDVVKIDETLIIDGIPAARKLNKATVLKSATDYIVHLKKTSTSLKEENKRLMEFIKKVGGEAMLNQFTKENGDLYEEKKPSTTTTTPSSKKKSSSSSSQSKEKGKRKEKGKQQSLPVQEASPPHIYSSDSPSPTQVNSPTSVSSISNEDEGTMLDILSGERENSRNNVNDFNSNSTFTTLMVSLSLFSVGLLEYGSYLTNSDSMTQYENYEVGRQGKVLIARSEDPLVISSGQPSSFYQYLKSKLVRMEENLFICSVFYLFIISLVIMIGKRIFDYNKKSRNKCISSIATYSLIEKIIIFNKSINELVAFGISKVNRRLFDRLFHLKNYSYPKLILSHCRMIERDILITKNKSQQYLIAVFYTTLQILNNIKFVTNEISYSTCSYILYTTAIQFYMNFKNIPFGKSIALSIWRKGNYFVSKIDEDKEEYEKSLNQSKKYDDYKRKRKINIDNEAIDSILKYINENPERCEKFFIKGRWIAFFDRNTIEMSNSFYDFSNQKCLLITFSTAYKYNILLNTFKEHGLKYIYMAPSVFAKSGESTEVETNSELENNGSLDDFPKDKKQIKEDFKNNYLSLSSHYFTNNYLISSLEAPINKIMSKLITDKTSKKKEKELSKMMKVDYILGTIVKVANSSLIVNDINLYWYAQILWIMVSWKKEYFKPIISENTMDKINVQLFYADQFRKLIISSVTSYYSDVVQDENEEEEEEDDDHINKEEKLKPSYSEELYSYSVEEEEEEEEEEEKSEYKTKFKKEANQELGQAYQSIAKHYFIPNYSTVHFISDSTRQFITLSLFTWLMVQKKKFNIAKRSTEKAYQILDKITNISLHNDEFSFTSLFEEENDYYPDIVLKFERIVTILAVLSDIKKETIQDHHDENEINSADDVISLPKITINSEESTTSTDIMISMDNSMVPKISEYFSVYLQRYVKLLHYYQEMLPFIGSDIIAMECFKTIQRYQNDIKAYCLEL</sequence>
<dbReference type="InterPro" id="IPR052099">
    <property type="entry name" value="Regulatory_TF_Diverse"/>
</dbReference>
<reference evidence="4 5" key="1">
    <citation type="submission" date="2016-08" db="EMBL/GenBank/DDBJ databases">
        <title>A Parts List for Fungal Cellulosomes Revealed by Comparative Genomics.</title>
        <authorList>
            <consortium name="DOE Joint Genome Institute"/>
            <person name="Haitjema C.H."/>
            <person name="Gilmore S.P."/>
            <person name="Henske J.K."/>
            <person name="Solomon K.V."/>
            <person name="De Groot R."/>
            <person name="Kuo A."/>
            <person name="Mondo S.J."/>
            <person name="Salamov A.A."/>
            <person name="Labutti K."/>
            <person name="Zhao Z."/>
            <person name="Chiniquy J."/>
            <person name="Barry K."/>
            <person name="Brewer H.M."/>
            <person name="Purvine S.O."/>
            <person name="Wright A.T."/>
            <person name="Boxma B."/>
            <person name="Van Alen T."/>
            <person name="Hackstein J.H."/>
            <person name="Baker S.E."/>
            <person name="Grigoriev I.V."/>
            <person name="O'Malley M.A."/>
        </authorList>
    </citation>
    <scope>NUCLEOTIDE SEQUENCE [LARGE SCALE GENOMIC DNA]</scope>
    <source>
        <strain evidence="4 5">G1</strain>
    </source>
</reference>
<feature type="region of interest" description="Disordered" evidence="1">
    <location>
        <begin position="478"/>
        <end position="544"/>
    </location>
</feature>
<feature type="transmembrane region" description="Helical" evidence="2">
    <location>
        <begin position="885"/>
        <end position="907"/>
    </location>
</feature>
<feature type="compositionally biased region" description="Basic and acidic residues" evidence="1">
    <location>
        <begin position="703"/>
        <end position="713"/>
    </location>
</feature>
<dbReference type="PANTHER" id="PTHR47336">
    <property type="entry name" value="TRANSCRIPTION FACTOR HMS1-RELATED"/>
    <property type="match status" value="1"/>
</dbReference>
<keyword evidence="2" id="KW-1133">Transmembrane helix</keyword>
<evidence type="ECO:0000259" key="3">
    <source>
        <dbReference type="PROSITE" id="PS50888"/>
    </source>
</evidence>
<dbReference type="SMART" id="SM00353">
    <property type="entry name" value="HLH"/>
    <property type="match status" value="1"/>
</dbReference>
<evidence type="ECO:0000256" key="1">
    <source>
        <dbReference type="SAM" id="MobiDB-lite"/>
    </source>
</evidence>
<proteinExistence type="predicted"/>
<dbReference type="InterPro" id="IPR011598">
    <property type="entry name" value="bHLH_dom"/>
</dbReference>
<evidence type="ECO:0000256" key="2">
    <source>
        <dbReference type="SAM" id="Phobius"/>
    </source>
</evidence>
<dbReference type="PANTHER" id="PTHR47336:SF3">
    <property type="entry name" value="SERINE-RICH PROTEIN TYE7"/>
    <property type="match status" value="1"/>
</dbReference>
<dbReference type="InterPro" id="IPR036638">
    <property type="entry name" value="HLH_DNA-bd_sf"/>
</dbReference>
<accession>A0A1Y2FHP1</accession>
<feature type="region of interest" description="Disordered" evidence="1">
    <location>
        <begin position="703"/>
        <end position="782"/>
    </location>
</feature>
<protein>
    <recommendedName>
        <fullName evidence="3">BHLH domain-containing protein</fullName>
    </recommendedName>
</protein>
<evidence type="ECO:0000313" key="5">
    <source>
        <dbReference type="Proteomes" id="UP000193920"/>
    </source>
</evidence>
<name>A0A1Y2FHP1_9FUNG</name>
<gene>
    <name evidence="4" type="ORF">LY90DRAFT_663878</name>
</gene>
<dbReference type="PROSITE" id="PS50888">
    <property type="entry name" value="BHLH"/>
    <property type="match status" value="1"/>
</dbReference>
<feature type="compositionally biased region" description="Polar residues" evidence="1">
    <location>
        <begin position="760"/>
        <end position="779"/>
    </location>
</feature>
<dbReference type="Gene3D" id="4.10.280.10">
    <property type="entry name" value="Helix-loop-helix DNA-binding domain"/>
    <property type="match status" value="1"/>
</dbReference>
<dbReference type="SUPFAM" id="SSF47459">
    <property type="entry name" value="HLH, helix-loop-helix DNA-binding domain"/>
    <property type="match status" value="1"/>
</dbReference>
<feature type="compositionally biased region" description="Low complexity" evidence="1">
    <location>
        <begin position="523"/>
        <end position="539"/>
    </location>
</feature>
<keyword evidence="5" id="KW-1185">Reference proteome</keyword>
<keyword evidence="2" id="KW-0472">Membrane</keyword>
<comment type="caution">
    <text evidence="4">The sequence shown here is derived from an EMBL/GenBank/DDBJ whole genome shotgun (WGS) entry which is preliminary data.</text>
</comment>
<feature type="region of interest" description="Disordered" evidence="1">
    <location>
        <begin position="454"/>
        <end position="473"/>
    </location>
</feature>
<dbReference type="Proteomes" id="UP000193920">
    <property type="component" value="Unassembled WGS sequence"/>
</dbReference>
<organism evidence="4 5">
    <name type="scientific">Neocallimastix californiae</name>
    <dbReference type="NCBI Taxonomy" id="1754190"/>
    <lineage>
        <taxon>Eukaryota</taxon>
        <taxon>Fungi</taxon>
        <taxon>Fungi incertae sedis</taxon>
        <taxon>Chytridiomycota</taxon>
        <taxon>Chytridiomycota incertae sedis</taxon>
        <taxon>Neocallimastigomycetes</taxon>
        <taxon>Neocallimastigales</taxon>
        <taxon>Neocallimastigaceae</taxon>
        <taxon>Neocallimastix</taxon>
    </lineage>
</organism>
<evidence type="ECO:0000313" key="4">
    <source>
        <dbReference type="EMBL" id="ORY83452.1"/>
    </source>
</evidence>